<feature type="transmembrane region" description="Helical" evidence="1">
    <location>
        <begin position="233"/>
        <end position="251"/>
    </location>
</feature>
<gene>
    <name evidence="2" type="ORF">NT6N_06910</name>
</gene>
<keyword evidence="1" id="KW-0472">Membrane</keyword>
<name>A0AAT9FI80_9BACT</name>
<feature type="transmembrane region" description="Helical" evidence="1">
    <location>
        <begin position="272"/>
        <end position="292"/>
    </location>
</feature>
<dbReference type="AlphaFoldDB" id="A0AAT9FI80"/>
<proteinExistence type="predicted"/>
<dbReference type="PANTHER" id="PTHR35337">
    <property type="entry name" value="SLR1478 PROTEIN"/>
    <property type="match status" value="1"/>
</dbReference>
<reference evidence="2" key="1">
    <citation type="submission" date="2024-07" db="EMBL/GenBank/DDBJ databases">
        <title>Complete genome sequence of Verrucomicrobiaceae bacterium NT6N.</title>
        <authorList>
            <person name="Huang C."/>
            <person name="Takami H."/>
            <person name="Hamasaki K."/>
        </authorList>
    </citation>
    <scope>NUCLEOTIDE SEQUENCE</scope>
    <source>
        <strain evidence="2">NT6N</strain>
    </source>
</reference>
<organism evidence="2">
    <name type="scientific">Oceaniferula spumae</name>
    <dbReference type="NCBI Taxonomy" id="2979115"/>
    <lineage>
        <taxon>Bacteria</taxon>
        <taxon>Pseudomonadati</taxon>
        <taxon>Verrucomicrobiota</taxon>
        <taxon>Verrucomicrobiia</taxon>
        <taxon>Verrucomicrobiales</taxon>
        <taxon>Verrucomicrobiaceae</taxon>
        <taxon>Oceaniferula</taxon>
    </lineage>
</organism>
<dbReference type="Pfam" id="PF01944">
    <property type="entry name" value="SpoIIM"/>
    <property type="match status" value="1"/>
</dbReference>
<keyword evidence="1" id="KW-0812">Transmembrane</keyword>
<evidence type="ECO:0000313" key="2">
    <source>
        <dbReference type="EMBL" id="BDS05651.1"/>
    </source>
</evidence>
<dbReference type="InterPro" id="IPR002798">
    <property type="entry name" value="SpoIIM-like"/>
</dbReference>
<accession>A0AAT9FI80</accession>
<feature type="transmembrane region" description="Helical" evidence="1">
    <location>
        <begin position="183"/>
        <end position="213"/>
    </location>
</feature>
<dbReference type="EMBL" id="AP026866">
    <property type="protein sequence ID" value="BDS05651.1"/>
    <property type="molecule type" value="Genomic_DNA"/>
</dbReference>
<feature type="transmembrane region" description="Helical" evidence="1">
    <location>
        <begin position="104"/>
        <end position="126"/>
    </location>
</feature>
<feature type="transmembrane region" description="Helical" evidence="1">
    <location>
        <begin position="298"/>
        <end position="317"/>
    </location>
</feature>
<keyword evidence="1" id="KW-1133">Transmembrane helix</keyword>
<dbReference type="KEGG" id="osu:NT6N_06910"/>
<protein>
    <submittedName>
        <fullName evidence="2">Membrane protein</fullName>
    </submittedName>
</protein>
<sequence>MQGQEFEEKNAQRWSEYEQTLTTLEKGKHQALDVSTLPSRFRQVCTDLALARHRMYGMPMNEHLNGLVIRGHKIIHRRAGGTWEMLLRFVAVDFPVSVRTEWRLLIVATLSFILPLVGVALAGFYWPDFSWIQAVLGPDMMGQLDTMYGSSDDQIANLRGQYGSNFMMFCHYIWNNIGIDFRIYAGGILACLGSLFFLVYNGVFFGAVIAYIHTACSTKAFYTFVAGHSSFELIAMVIAGMAGLRIGLGLLHPGRKTRRKSLMDAGKKSLPLILGAALMTFVAAAIEGFWSAQPLPPMLKYSVGIALWIVCFLYLGLAGRGAKQSNRAMFGKKMEGDLNEA</sequence>
<dbReference type="PANTHER" id="PTHR35337:SF1">
    <property type="entry name" value="SLR1478 PROTEIN"/>
    <property type="match status" value="1"/>
</dbReference>
<evidence type="ECO:0000256" key="1">
    <source>
        <dbReference type="SAM" id="Phobius"/>
    </source>
</evidence>